<reference evidence="1 2" key="1">
    <citation type="journal article" date="2019" name="Int. J. Syst. Evol. Microbiol.">
        <title>The Global Catalogue of Microorganisms (GCM) 10K type strain sequencing project: providing services to taxonomists for standard genome sequencing and annotation.</title>
        <authorList>
            <consortium name="The Broad Institute Genomics Platform"/>
            <consortium name="The Broad Institute Genome Sequencing Center for Infectious Disease"/>
            <person name="Wu L."/>
            <person name="Ma J."/>
        </authorList>
    </citation>
    <scope>NUCLEOTIDE SEQUENCE [LARGE SCALE GENOMIC DNA]</scope>
    <source>
        <strain evidence="1 2">GX21</strain>
    </source>
</reference>
<organism evidence="1 2">
    <name type="scientific">Haloplanus litoreus</name>
    <dbReference type="NCBI Taxonomy" id="767515"/>
    <lineage>
        <taxon>Archaea</taxon>
        <taxon>Methanobacteriati</taxon>
        <taxon>Methanobacteriota</taxon>
        <taxon>Stenosarchaea group</taxon>
        <taxon>Halobacteria</taxon>
        <taxon>Halobacteriales</taxon>
        <taxon>Haloferacaceae</taxon>
        <taxon>Haloplanus</taxon>
    </lineage>
</organism>
<sequence>MRTVRDDEGDRYLLLKRSAESSLVRDPETGTERYVPNADLRVDDEASPLVTAAGAVPASVRRVLTATPNERALGLLVELVDRGPLAVRTLLDAYDLCESDLHGLLAEFRAAGLLAEARIAGERGYEATETTCEAVDHLRDGPAREGDEDIR</sequence>
<dbReference type="Proteomes" id="UP001596434">
    <property type="component" value="Unassembled WGS sequence"/>
</dbReference>
<comment type="caution">
    <text evidence="1">The sequence shown here is derived from an EMBL/GenBank/DDBJ whole genome shotgun (WGS) entry which is preliminary data.</text>
</comment>
<protein>
    <recommendedName>
        <fullName evidence="3">HTH domain protein</fullName>
    </recommendedName>
</protein>
<proteinExistence type="predicted"/>
<dbReference type="GeneID" id="96955172"/>
<evidence type="ECO:0008006" key="3">
    <source>
        <dbReference type="Google" id="ProtNLM"/>
    </source>
</evidence>
<keyword evidence="2" id="KW-1185">Reference proteome</keyword>
<dbReference type="EMBL" id="JBHTAT010000001">
    <property type="protein sequence ID" value="MFC7256777.1"/>
    <property type="molecule type" value="Genomic_DNA"/>
</dbReference>
<dbReference type="RefSeq" id="WP_379706150.1">
    <property type="nucleotide sequence ID" value="NZ_JBHTAT010000001.1"/>
</dbReference>
<dbReference type="AlphaFoldDB" id="A0ABD6A310"/>
<name>A0ABD6A310_9EURY</name>
<evidence type="ECO:0000313" key="1">
    <source>
        <dbReference type="EMBL" id="MFC7256777.1"/>
    </source>
</evidence>
<evidence type="ECO:0000313" key="2">
    <source>
        <dbReference type="Proteomes" id="UP001596434"/>
    </source>
</evidence>
<gene>
    <name evidence="1" type="ORF">ACFQKE_15940</name>
</gene>
<dbReference type="Pfam" id="PF24037">
    <property type="entry name" value="DUF7346"/>
    <property type="match status" value="1"/>
</dbReference>
<accession>A0ABD6A310</accession>
<dbReference type="InterPro" id="IPR055770">
    <property type="entry name" value="DUF7346"/>
</dbReference>